<accession>A0AAD4FAD5</accession>
<proteinExistence type="predicted"/>
<dbReference type="Proteomes" id="UP001199106">
    <property type="component" value="Unassembled WGS sequence"/>
</dbReference>
<evidence type="ECO:0000256" key="1">
    <source>
        <dbReference type="SAM" id="MobiDB-lite"/>
    </source>
</evidence>
<feature type="region of interest" description="Disordered" evidence="1">
    <location>
        <begin position="59"/>
        <end position="179"/>
    </location>
</feature>
<name>A0AAD4FAD5_9PLEO</name>
<dbReference type="AlphaFoldDB" id="A0AAD4FAD5"/>
<comment type="caution">
    <text evidence="2">The sequence shown here is derived from an EMBL/GenBank/DDBJ whole genome shotgun (WGS) entry which is preliminary data.</text>
</comment>
<evidence type="ECO:0000313" key="3">
    <source>
        <dbReference type="Proteomes" id="UP001199106"/>
    </source>
</evidence>
<organism evidence="2 3">
    <name type="scientific">Alternaria panax</name>
    <dbReference type="NCBI Taxonomy" id="48097"/>
    <lineage>
        <taxon>Eukaryota</taxon>
        <taxon>Fungi</taxon>
        <taxon>Dikarya</taxon>
        <taxon>Ascomycota</taxon>
        <taxon>Pezizomycotina</taxon>
        <taxon>Dothideomycetes</taxon>
        <taxon>Pleosporomycetidae</taxon>
        <taxon>Pleosporales</taxon>
        <taxon>Pleosporineae</taxon>
        <taxon>Pleosporaceae</taxon>
        <taxon>Alternaria</taxon>
        <taxon>Alternaria sect. Panax</taxon>
    </lineage>
</organism>
<gene>
    <name evidence="2" type="ORF">G6011_07141</name>
</gene>
<reference evidence="2" key="1">
    <citation type="submission" date="2021-07" db="EMBL/GenBank/DDBJ databases">
        <title>Genome Resource of American Ginseng Black Spot Pathogen Alternaria panax.</title>
        <authorList>
            <person name="Qiu C."/>
            <person name="Wang W."/>
            <person name="Liu Z."/>
        </authorList>
    </citation>
    <scope>NUCLEOTIDE SEQUENCE</scope>
    <source>
        <strain evidence="2">BNCC115425</strain>
    </source>
</reference>
<sequence length="388" mass="41592">MPAHTPSPHRFLAPNPPSTQKSKKPQSGLRNVIAIQTPASAKGAQSKSELQFKKLTPAKRFVFAPPRPAVGGAKERPDEAQGDSTPLPKPRRKFERIESIEEASQSSQSEAWDENGEAIMQSIEDGVTQLGQRVEQEADQDDEMLFGSAQTAKRRRISPASSPSLQHPSEPSTPVPVSNATTHRFRVPPPRTPVPFPSIATVTSTPATAPQRPHFILPALPTSPPKPSRPPPEIFSPSRKNGKYIPDGLASTVTSWIIETANTGFAAQDRSAVVSGREKEDGVKMRLRVASLSRGGDQLRQDDQVECYAGGIVFARGNTEPGMYSASRAASTGGEDSPIRVMLAGQGGARASGGVLVKTGSVVGIRAPLWDVDVGEEKWTVAVDWLPL</sequence>
<feature type="compositionally biased region" description="Pro residues" evidence="1">
    <location>
        <begin position="221"/>
        <end position="234"/>
    </location>
</feature>
<evidence type="ECO:0000313" key="2">
    <source>
        <dbReference type="EMBL" id="KAG9185810.1"/>
    </source>
</evidence>
<keyword evidence="3" id="KW-1185">Reference proteome</keyword>
<feature type="region of interest" description="Disordered" evidence="1">
    <location>
        <begin position="220"/>
        <end position="241"/>
    </location>
</feature>
<feature type="region of interest" description="Disordered" evidence="1">
    <location>
        <begin position="1"/>
        <end position="31"/>
    </location>
</feature>
<feature type="compositionally biased region" description="Polar residues" evidence="1">
    <location>
        <begin position="159"/>
        <end position="179"/>
    </location>
</feature>
<protein>
    <submittedName>
        <fullName evidence="2">Uncharacterized protein</fullName>
    </submittedName>
</protein>
<dbReference type="EMBL" id="JAANER010000010">
    <property type="protein sequence ID" value="KAG9185810.1"/>
    <property type="molecule type" value="Genomic_DNA"/>
</dbReference>